<dbReference type="AlphaFoldDB" id="A0A644VTC7"/>
<comment type="caution">
    <text evidence="2">The sequence shown here is derived from an EMBL/GenBank/DDBJ whole genome shotgun (WGS) entry which is preliminary data.</text>
</comment>
<evidence type="ECO:0000313" key="2">
    <source>
        <dbReference type="EMBL" id="MPL94470.1"/>
    </source>
</evidence>
<evidence type="ECO:0000259" key="1">
    <source>
        <dbReference type="Pfam" id="PF08878"/>
    </source>
</evidence>
<reference evidence="2" key="1">
    <citation type="submission" date="2019-08" db="EMBL/GenBank/DDBJ databases">
        <authorList>
            <person name="Kucharzyk K."/>
            <person name="Murdoch R.W."/>
            <person name="Higgins S."/>
            <person name="Loffler F."/>
        </authorList>
    </citation>
    <scope>NUCLEOTIDE SEQUENCE</scope>
</reference>
<protein>
    <recommendedName>
        <fullName evidence="1">Anti-bacteriophage protein A/HamA C-terminal domain-containing protein</fullName>
    </recommendedName>
</protein>
<dbReference type="EMBL" id="VSSQ01000429">
    <property type="protein sequence ID" value="MPL94470.1"/>
    <property type="molecule type" value="Genomic_DNA"/>
</dbReference>
<sequence length="299" mass="34395">MRKELLDLINNTIIFKYDLPHKGLAIDKTIFSTCNDKCYEAGNQSDLSEIIYNSIIEYSFNEFEINGSDYNDLLDIAFQERIRFNDDDSDEVQLKYGFFGEVVLYAILKVIYGVDSLISKGYFYSPIENSEAKGYDSYHLVESNSKIQLWFGETKFHKSYTQAINDVLGKISISLSDGYLRRNLLAIRQNKDRLNIAGSTIESILDTWSKNPKIVIIDELIKYNIELVYPIFILFEASKKGYDESIRAIPKYIQANHPVPTFGLSVPYTLYFVLMPISDVKAVKTEVLSWIKSRKPLLS</sequence>
<feature type="domain" description="Anti-bacteriophage protein A/HamA C-terminal" evidence="1">
    <location>
        <begin position="41"/>
        <end position="288"/>
    </location>
</feature>
<dbReference type="Pfam" id="PF08878">
    <property type="entry name" value="HamA"/>
    <property type="match status" value="1"/>
</dbReference>
<proteinExistence type="predicted"/>
<organism evidence="2">
    <name type="scientific">bioreactor metagenome</name>
    <dbReference type="NCBI Taxonomy" id="1076179"/>
    <lineage>
        <taxon>unclassified sequences</taxon>
        <taxon>metagenomes</taxon>
        <taxon>ecological metagenomes</taxon>
    </lineage>
</organism>
<accession>A0A644VTC7</accession>
<name>A0A644VTC7_9ZZZZ</name>
<gene>
    <name evidence="2" type="ORF">SDC9_40624</name>
</gene>
<dbReference type="InterPro" id="IPR014976">
    <property type="entry name" value="AbpA_HamA_C"/>
</dbReference>